<name>A0A0D3FN03_9ORYZ</name>
<feature type="region of interest" description="Disordered" evidence="1">
    <location>
        <begin position="39"/>
        <end position="72"/>
    </location>
</feature>
<dbReference type="HOGENOM" id="CLU_051267_0_0_1"/>
<evidence type="ECO:0000313" key="2">
    <source>
        <dbReference type="EnsemblPlants" id="OBART03G31200.1"/>
    </source>
</evidence>
<dbReference type="Proteomes" id="UP000026960">
    <property type="component" value="Chromosome 3"/>
</dbReference>
<protein>
    <submittedName>
        <fullName evidence="2">Uncharacterized protein</fullName>
    </submittedName>
</protein>
<reference evidence="2" key="1">
    <citation type="journal article" date="2009" name="Rice">
        <title>De Novo Next Generation Sequencing of Plant Genomes.</title>
        <authorList>
            <person name="Rounsley S."/>
            <person name="Marri P.R."/>
            <person name="Yu Y."/>
            <person name="He R."/>
            <person name="Sisneros N."/>
            <person name="Goicoechea J.L."/>
            <person name="Lee S.J."/>
            <person name="Angelova A."/>
            <person name="Kudrna D."/>
            <person name="Luo M."/>
            <person name="Affourtit J."/>
            <person name="Desany B."/>
            <person name="Knight J."/>
            <person name="Niazi F."/>
            <person name="Egholm M."/>
            <person name="Wing R.A."/>
        </authorList>
    </citation>
    <scope>NUCLEOTIDE SEQUENCE [LARGE SCALE GENOMIC DNA]</scope>
    <source>
        <strain evidence="2">cv. IRGC 105608</strain>
    </source>
</reference>
<dbReference type="eggNOG" id="KOG0928">
    <property type="taxonomic scope" value="Eukaryota"/>
</dbReference>
<keyword evidence="3" id="KW-1185">Reference proteome</keyword>
<reference evidence="2" key="2">
    <citation type="submission" date="2015-03" db="UniProtKB">
        <authorList>
            <consortium name="EnsemblPlants"/>
        </authorList>
    </citation>
    <scope>IDENTIFICATION</scope>
</reference>
<dbReference type="STRING" id="65489.A0A0D3FN03"/>
<accession>A0A0D3FN03</accession>
<dbReference type="PaxDb" id="65489-OBART03G31200.1"/>
<evidence type="ECO:0000313" key="3">
    <source>
        <dbReference type="Proteomes" id="UP000026960"/>
    </source>
</evidence>
<evidence type="ECO:0000256" key="1">
    <source>
        <dbReference type="SAM" id="MobiDB-lite"/>
    </source>
</evidence>
<dbReference type="EnsemblPlants" id="OBART03G31200.1">
    <property type="protein sequence ID" value="OBART03G31200.1"/>
    <property type="gene ID" value="OBART03G31200"/>
</dbReference>
<sequence length="337" mass="36507">MTKIPFESSNASVRAAWKNIVDCLLKLKRFKLLPPSVVDQDGGASAVSSSTERLGHRAKSESGVIFPSSHRGAGTSRHVSGMIGRFSQFLSLDAGGESLLFVGSEFENNIKIIQQCRIGSIFTESEKLSDESVQNLGRALIFAGGGKGQKFSTPVEEEETVGFCWDLIVLLHDCFAVVSQLPLFSPCPFVEKAIVALFRIALHDCFAVVSQLPLFSPCPFVEKAIVALFRIAVVTRFNYAACIEAAFGFAALKISPLDISTKILQLMADSVNWLIQWHKSGYSDPGNTWSSSSSSSSSVVAAAATMMMMEDASRMGNLATSMFIKLAEALRKTSLVR</sequence>
<dbReference type="AlphaFoldDB" id="A0A0D3FN03"/>
<proteinExistence type="predicted"/>
<dbReference type="Gramene" id="OBART03G31200.1">
    <property type="protein sequence ID" value="OBART03G31200.1"/>
    <property type="gene ID" value="OBART03G31200"/>
</dbReference>
<organism evidence="2">
    <name type="scientific">Oryza barthii</name>
    <dbReference type="NCBI Taxonomy" id="65489"/>
    <lineage>
        <taxon>Eukaryota</taxon>
        <taxon>Viridiplantae</taxon>
        <taxon>Streptophyta</taxon>
        <taxon>Embryophyta</taxon>
        <taxon>Tracheophyta</taxon>
        <taxon>Spermatophyta</taxon>
        <taxon>Magnoliopsida</taxon>
        <taxon>Liliopsida</taxon>
        <taxon>Poales</taxon>
        <taxon>Poaceae</taxon>
        <taxon>BOP clade</taxon>
        <taxon>Oryzoideae</taxon>
        <taxon>Oryzeae</taxon>
        <taxon>Oryzinae</taxon>
        <taxon>Oryza</taxon>
    </lineage>
</organism>